<organism evidence="2 3">
    <name type="scientific">Streptacidiphilus alkalitolerans</name>
    <dbReference type="NCBI Taxonomy" id="3342712"/>
    <lineage>
        <taxon>Bacteria</taxon>
        <taxon>Bacillati</taxon>
        <taxon>Actinomycetota</taxon>
        <taxon>Actinomycetes</taxon>
        <taxon>Kitasatosporales</taxon>
        <taxon>Streptomycetaceae</taxon>
        <taxon>Streptacidiphilus</taxon>
    </lineage>
</organism>
<dbReference type="Gene3D" id="3.50.50.60">
    <property type="entry name" value="FAD/NAD(P)-binding domain"/>
    <property type="match status" value="1"/>
</dbReference>
<dbReference type="SUPFAM" id="SSF51905">
    <property type="entry name" value="FAD/NAD(P)-binding domain"/>
    <property type="match status" value="1"/>
</dbReference>
<feature type="domain" description="Amine oxidase" evidence="1">
    <location>
        <begin position="18"/>
        <end position="409"/>
    </location>
</feature>
<dbReference type="PANTHER" id="PTHR42841">
    <property type="entry name" value="AMINE OXIDASE"/>
    <property type="match status" value="1"/>
</dbReference>
<evidence type="ECO:0000313" key="3">
    <source>
        <dbReference type="Proteomes" id="UP001592530"/>
    </source>
</evidence>
<reference evidence="2 3" key="1">
    <citation type="submission" date="2024-09" db="EMBL/GenBank/DDBJ databases">
        <authorList>
            <person name="Lee S.D."/>
        </authorList>
    </citation>
    <scope>NUCLEOTIDE SEQUENCE [LARGE SCALE GENOMIC DNA]</scope>
    <source>
        <strain evidence="2 3">N1-3</strain>
    </source>
</reference>
<protein>
    <submittedName>
        <fullName evidence="2">NAD(P)/FAD-dependent oxidoreductase</fullName>
        <ecNumber evidence="2">1.-.-.-</ecNumber>
    </submittedName>
</protein>
<dbReference type="PROSITE" id="PS51257">
    <property type="entry name" value="PROKAR_LIPOPROTEIN"/>
    <property type="match status" value="1"/>
</dbReference>
<accession>A0ABV6X7E7</accession>
<gene>
    <name evidence="2" type="ORF">ACEZDB_24420</name>
</gene>
<dbReference type="GO" id="GO:0016491">
    <property type="term" value="F:oxidoreductase activity"/>
    <property type="evidence" value="ECO:0007669"/>
    <property type="project" value="UniProtKB-KW"/>
</dbReference>
<dbReference type="Proteomes" id="UP001592530">
    <property type="component" value="Unassembled WGS sequence"/>
</dbReference>
<keyword evidence="2" id="KW-0560">Oxidoreductase</keyword>
<dbReference type="Pfam" id="PF01593">
    <property type="entry name" value="Amino_oxidase"/>
    <property type="match status" value="1"/>
</dbReference>
<dbReference type="EC" id="1.-.-.-" evidence="2"/>
<proteinExistence type="predicted"/>
<dbReference type="EMBL" id="JBHEZY010000010">
    <property type="protein sequence ID" value="MFC1433799.1"/>
    <property type="molecule type" value="Genomic_DNA"/>
</dbReference>
<sequence length="412" mass="43138">MASTGKTHSDVIVVGAGLSGLACTLGLLRAGLSVRLLEASDAVGGRMRTDTVAGFRLDRGFQVFNTSYPQVKRRLDLRALRLRPFTPGMLLDTGGRRVRIGDPTRRPHPVADLLPGRFASTRDLAALAVLSARDLLAPPSLLRRGPETTTRAALAAAGVSPDLVEVFFRPFLAGVFLDDSLETSSRFFHLVWRSMLRGSLCLPAAGIRAVPDQLAAALPGGTLRLDAPVQRLEDTGVLLGDGTALTADAVVVATGASAAGALLPDLETPAGRSVTTHYHAAVHSPLAEPTLLVDGTGMLLHTAVLTEVAPTYGSDGRALVSSSVLGADTPGQETAVRSRLAELYRTDTGDWEHIASRTVTDALPAMGAPHPLIRTSRLGPGRFVCGDHRATGSVQGALASGSRAAREVLAER</sequence>
<dbReference type="InterPro" id="IPR036188">
    <property type="entry name" value="FAD/NAD-bd_sf"/>
</dbReference>
<comment type="caution">
    <text evidence="2">The sequence shown here is derived from an EMBL/GenBank/DDBJ whole genome shotgun (WGS) entry which is preliminary data.</text>
</comment>
<evidence type="ECO:0000259" key="1">
    <source>
        <dbReference type="Pfam" id="PF01593"/>
    </source>
</evidence>
<dbReference type="RefSeq" id="WP_380556002.1">
    <property type="nucleotide sequence ID" value="NZ_JBHEZY010000010.1"/>
</dbReference>
<name>A0ABV6X7E7_9ACTN</name>
<evidence type="ECO:0000313" key="2">
    <source>
        <dbReference type="EMBL" id="MFC1433799.1"/>
    </source>
</evidence>
<dbReference type="InterPro" id="IPR002937">
    <property type="entry name" value="Amino_oxidase"/>
</dbReference>